<keyword evidence="6" id="KW-0282">Flagellum</keyword>
<evidence type="ECO:0000313" key="7">
    <source>
        <dbReference type="Proteomes" id="UP001589698"/>
    </source>
</evidence>
<keyword evidence="6" id="KW-0969">Cilium</keyword>
<dbReference type="Pfam" id="PF02561">
    <property type="entry name" value="FliS"/>
    <property type="match status" value="1"/>
</dbReference>
<dbReference type="SUPFAM" id="SSF101116">
    <property type="entry name" value="Flagellar export chaperone FliS"/>
    <property type="match status" value="1"/>
</dbReference>
<evidence type="ECO:0000256" key="4">
    <source>
        <dbReference type="ARBA" id="ARBA00022795"/>
    </source>
</evidence>
<keyword evidence="7" id="KW-1185">Reference proteome</keyword>
<evidence type="ECO:0000256" key="2">
    <source>
        <dbReference type="ARBA" id="ARBA00008787"/>
    </source>
</evidence>
<reference evidence="6 7" key="1">
    <citation type="submission" date="2024-09" db="EMBL/GenBank/DDBJ databases">
        <authorList>
            <person name="Sun Q."/>
            <person name="Mori K."/>
        </authorList>
    </citation>
    <scope>NUCLEOTIDE SEQUENCE [LARGE SCALE GENOMIC DNA]</scope>
    <source>
        <strain evidence="6 7">CCM 8654</strain>
    </source>
</reference>
<keyword evidence="4" id="KW-1005">Bacterial flagellum biogenesis</keyword>
<evidence type="ECO:0000256" key="3">
    <source>
        <dbReference type="ARBA" id="ARBA00022490"/>
    </source>
</evidence>
<keyword evidence="3" id="KW-0963">Cytoplasm</keyword>
<dbReference type="NCBIfam" id="TIGR00208">
    <property type="entry name" value="fliS"/>
    <property type="match status" value="1"/>
</dbReference>
<evidence type="ECO:0000313" key="6">
    <source>
        <dbReference type="EMBL" id="MFC0223008.1"/>
    </source>
</evidence>
<dbReference type="Proteomes" id="UP001589698">
    <property type="component" value="Unassembled WGS sequence"/>
</dbReference>
<comment type="similarity">
    <text evidence="2">Belongs to the FliS family.</text>
</comment>
<keyword evidence="5" id="KW-0143">Chaperone</keyword>
<dbReference type="PANTHER" id="PTHR34773">
    <property type="entry name" value="FLAGELLAR SECRETION CHAPERONE FLIS"/>
    <property type="match status" value="1"/>
</dbReference>
<dbReference type="InterPro" id="IPR036584">
    <property type="entry name" value="FliS_sf"/>
</dbReference>
<gene>
    <name evidence="6" type="primary">fliS</name>
    <name evidence="6" type="ORF">ACFFJG_10980</name>
</gene>
<name>A0ABV6E1Z4_9ACTN</name>
<dbReference type="PANTHER" id="PTHR34773:SF1">
    <property type="entry name" value="FLAGELLAR SECRETION CHAPERONE FLIS"/>
    <property type="match status" value="1"/>
</dbReference>
<dbReference type="RefSeq" id="WP_378518747.1">
    <property type="nucleotide sequence ID" value="NZ_CBCSDI010000022.1"/>
</dbReference>
<evidence type="ECO:0000256" key="5">
    <source>
        <dbReference type="ARBA" id="ARBA00023186"/>
    </source>
</evidence>
<keyword evidence="6" id="KW-0966">Cell projection</keyword>
<protein>
    <submittedName>
        <fullName evidence="6">Flagellar export chaperone FliS</fullName>
    </submittedName>
</protein>
<organism evidence="6 7">
    <name type="scientific">Nocardioides zeicaulis</name>
    <dbReference type="NCBI Taxonomy" id="1776857"/>
    <lineage>
        <taxon>Bacteria</taxon>
        <taxon>Bacillati</taxon>
        <taxon>Actinomycetota</taxon>
        <taxon>Actinomycetes</taxon>
        <taxon>Propionibacteriales</taxon>
        <taxon>Nocardioidaceae</taxon>
        <taxon>Nocardioides</taxon>
    </lineage>
</organism>
<dbReference type="EMBL" id="JBHLXH010000001">
    <property type="protein sequence ID" value="MFC0223008.1"/>
    <property type="molecule type" value="Genomic_DNA"/>
</dbReference>
<dbReference type="Gene3D" id="1.20.120.340">
    <property type="entry name" value="Flagellar protein FliS"/>
    <property type="match status" value="1"/>
</dbReference>
<comment type="subcellular location">
    <subcellularLocation>
        <location evidence="1">Cytoplasm</location>
        <location evidence="1">Cytosol</location>
    </subcellularLocation>
</comment>
<dbReference type="CDD" id="cd16098">
    <property type="entry name" value="FliS"/>
    <property type="match status" value="1"/>
</dbReference>
<evidence type="ECO:0000256" key="1">
    <source>
        <dbReference type="ARBA" id="ARBA00004514"/>
    </source>
</evidence>
<sequence length="128" mass="13816">MAYPKPSPAAYLQASVETASPARLLIMLYDRLSLDCQRALAAQESGDHAEAHEQLLHAQAIVAELQSSLRPDVWDGGPALNSLYSYITVQLVKANVDRDAAKTAHCLELVTGLGDAWRRAAMDQALSA</sequence>
<proteinExistence type="inferred from homology"/>
<dbReference type="InterPro" id="IPR003713">
    <property type="entry name" value="FliS"/>
</dbReference>
<comment type="caution">
    <text evidence="6">The sequence shown here is derived from an EMBL/GenBank/DDBJ whole genome shotgun (WGS) entry which is preliminary data.</text>
</comment>
<accession>A0ABV6E1Z4</accession>